<keyword evidence="1 5" id="KW-0245">EGF-like domain</keyword>
<dbReference type="CDD" id="cd00054">
    <property type="entry name" value="EGF_CA"/>
    <property type="match status" value="2"/>
</dbReference>
<reference evidence="12" key="1">
    <citation type="submission" date="2014-11" db="EMBL/GenBank/DDBJ databases">
        <authorList>
            <person name="Otto D Thomas"/>
            <person name="Naeem Raeece"/>
        </authorList>
    </citation>
    <scope>NUCLEOTIDE SEQUENCE</scope>
</reference>
<dbReference type="InterPro" id="IPR024731">
    <property type="entry name" value="NELL2-like_EGF"/>
</dbReference>
<feature type="compositionally biased region" description="Basic and acidic residues" evidence="7">
    <location>
        <begin position="2382"/>
        <end position="2391"/>
    </location>
</feature>
<feature type="compositionally biased region" description="Polar residues" evidence="7">
    <location>
        <begin position="2079"/>
        <end position="2098"/>
    </location>
</feature>
<dbReference type="InterPro" id="IPR009030">
    <property type="entry name" value="Growth_fac_rcpt_cys_sf"/>
</dbReference>
<dbReference type="PROSITE" id="PS50012">
    <property type="entry name" value="RCC1_3"/>
    <property type="match status" value="9"/>
</dbReference>
<evidence type="ECO:0000256" key="9">
    <source>
        <dbReference type="SAM" id="SignalP"/>
    </source>
</evidence>
<feature type="region of interest" description="Disordered" evidence="7">
    <location>
        <begin position="2325"/>
        <end position="2414"/>
    </location>
</feature>
<dbReference type="InterPro" id="IPR000742">
    <property type="entry name" value="EGF"/>
</dbReference>
<feature type="transmembrane region" description="Helical" evidence="8">
    <location>
        <begin position="2252"/>
        <end position="2275"/>
    </location>
</feature>
<feature type="transmembrane region" description="Helical" evidence="8">
    <location>
        <begin position="2548"/>
        <end position="2566"/>
    </location>
</feature>
<feature type="region of interest" description="Disordered" evidence="7">
    <location>
        <begin position="676"/>
        <end position="705"/>
    </location>
</feature>
<dbReference type="PROSITE" id="PS00010">
    <property type="entry name" value="ASX_HYDROXYL"/>
    <property type="match status" value="1"/>
</dbReference>
<name>A0A0G4HP15_9ALVE</name>
<keyword evidence="3" id="KW-0677">Repeat</keyword>
<dbReference type="PANTHER" id="PTHR45982:SF1">
    <property type="entry name" value="REGULATOR OF CHROMOSOME CONDENSATION"/>
    <property type="match status" value="1"/>
</dbReference>
<feature type="compositionally biased region" description="Basic and acidic residues" evidence="7">
    <location>
        <begin position="3057"/>
        <end position="3066"/>
    </location>
</feature>
<feature type="chain" id="PRO_5005191809" description="HYR domain-containing protein" evidence="9">
    <location>
        <begin position="21"/>
        <end position="3463"/>
    </location>
</feature>
<feature type="compositionally biased region" description="Polar residues" evidence="7">
    <location>
        <begin position="1821"/>
        <end position="1832"/>
    </location>
</feature>
<feature type="repeat" description="RCC1" evidence="6">
    <location>
        <begin position="127"/>
        <end position="182"/>
    </location>
</feature>
<dbReference type="SUPFAM" id="SSF57184">
    <property type="entry name" value="Growth factor receptor domain"/>
    <property type="match status" value="1"/>
</dbReference>
<feature type="repeat" description="RCC1" evidence="6">
    <location>
        <begin position="304"/>
        <end position="355"/>
    </location>
</feature>
<evidence type="ECO:0000256" key="5">
    <source>
        <dbReference type="PROSITE-ProRule" id="PRU00076"/>
    </source>
</evidence>
<dbReference type="InterPro" id="IPR001881">
    <property type="entry name" value="EGF-like_Ca-bd_dom"/>
</dbReference>
<keyword evidence="8" id="KW-0472">Membrane</keyword>
<feature type="signal peptide" evidence="9">
    <location>
        <begin position="1"/>
        <end position="20"/>
    </location>
</feature>
<dbReference type="VEuPathDB" id="CryptoDB:Cvel_7716"/>
<dbReference type="InterPro" id="IPR000408">
    <property type="entry name" value="Reg_chr_condens"/>
</dbReference>
<feature type="compositionally biased region" description="Polar residues" evidence="7">
    <location>
        <begin position="2369"/>
        <end position="2380"/>
    </location>
</feature>
<dbReference type="PROSITE" id="PS01186">
    <property type="entry name" value="EGF_2"/>
    <property type="match status" value="2"/>
</dbReference>
<feature type="transmembrane region" description="Helical" evidence="8">
    <location>
        <begin position="1754"/>
        <end position="1777"/>
    </location>
</feature>
<feature type="transmembrane region" description="Helical" evidence="8">
    <location>
        <begin position="2515"/>
        <end position="2536"/>
    </location>
</feature>
<dbReference type="InterPro" id="IPR009091">
    <property type="entry name" value="RCC1/BLIP-II"/>
</dbReference>
<dbReference type="PROSITE" id="PS51257">
    <property type="entry name" value="PROKAR_LIPOPROTEIN"/>
    <property type="match status" value="1"/>
</dbReference>
<feature type="repeat" description="RCC1" evidence="6">
    <location>
        <begin position="991"/>
        <end position="1044"/>
    </location>
</feature>
<dbReference type="SMART" id="SM00179">
    <property type="entry name" value="EGF_CA"/>
    <property type="match status" value="2"/>
</dbReference>
<feature type="compositionally biased region" description="Low complexity" evidence="7">
    <location>
        <begin position="3211"/>
        <end position="3225"/>
    </location>
</feature>
<feature type="compositionally biased region" description="Basic and acidic residues" evidence="7">
    <location>
        <begin position="2021"/>
        <end position="2037"/>
    </location>
</feature>
<feature type="compositionally biased region" description="Gly residues" evidence="7">
    <location>
        <begin position="1927"/>
        <end position="1936"/>
    </location>
</feature>
<feature type="region of interest" description="Disordered" evidence="7">
    <location>
        <begin position="276"/>
        <end position="335"/>
    </location>
</feature>
<evidence type="ECO:0000256" key="6">
    <source>
        <dbReference type="PROSITE-ProRule" id="PRU00235"/>
    </source>
</evidence>
<dbReference type="PANTHER" id="PTHR45982">
    <property type="entry name" value="REGULATOR OF CHROMOSOME CONDENSATION"/>
    <property type="match status" value="1"/>
</dbReference>
<dbReference type="Pfam" id="PF12947">
    <property type="entry name" value="EGF_3"/>
    <property type="match status" value="1"/>
</dbReference>
<dbReference type="Pfam" id="PF02494">
    <property type="entry name" value="HYR"/>
    <property type="match status" value="1"/>
</dbReference>
<feature type="region of interest" description="Disordered" evidence="7">
    <location>
        <begin position="2287"/>
        <end position="2307"/>
    </location>
</feature>
<dbReference type="Pfam" id="PF00415">
    <property type="entry name" value="RCC1"/>
    <property type="match status" value="5"/>
</dbReference>
<dbReference type="PROSITE" id="PS00626">
    <property type="entry name" value="RCC1_2"/>
    <property type="match status" value="3"/>
</dbReference>
<feature type="region of interest" description="Disordered" evidence="7">
    <location>
        <begin position="2005"/>
        <end position="2099"/>
    </location>
</feature>
<sequence length="3463" mass="370021">MVVVAFRLLALLLSLCSCLGAEGFLRLVPGGGAGSLVQNKNDNNHQNETTCRGALGSVNITAQGTFHSFLVDTNGRLLGFGRNLQGQLGVGDFENRYAPTEVGGGSLGGFRAVCGGEEHSLAVTLNGTLVSFGSNWAGQLGVGRGVRNSSVPIRIQLPLSEGDGEVVGVACGSFFSAAWTPTALFMWGRNDMGQLGLGGLLRDPGDDTGERAEADLVRFLPQRVGGALANRDIHDVAAGHKHTLALTSPGRQLYAWGNWKGTDDDIVRFPPSTEPELVTVQHNPPNPQTTQSQTSSSNPGEPEGEAAAPGGEREGESGGGDGRDTHRESQQPMSPPEVVLSIAAGGRHSLVLTHTASLYAFGRNDHGQLGVGGERNLDSPTRVPLPAGAVEVAAGEIHSLVRLGDGRLIGFGGNTYGSRHGMLEAVGAGQLGLDTDHPQSEPREISLGGAVMEIDENARKALFRGGSGSWHSLVRVNGGVVAAGWGNDGQLGQELKRSAVFRRIPSLDIDECCADFHNCDEKAVCTNTPGSFTCSCPAGFAETGGGKLCMGRVKSVGLGSDHTLLVDHEGDLFAFGNNQVHQLGLDASTLRRRGQVHSAHSPAAEEEPVRVAALRHVNMTCGGDGYSLALSEEGILYSWGRRLFASPSPSPQSWLLIQEGIQREEVEAPIEIEQRRETEIPSPTPAAVSDSTVEGEEGYPPSPIPPAEMGAEEKAFSGGAGAGAGGTVGDELTDASPVPFVVQLPFPSAELEEGQPGGGGGERVVGIACGSLHSAAWTDRGRLYTWGVGSHGQLGREVERESPAERESRVTVGGATVAVAKGTPPQMVEALSGQKIVGAAGGNLHTLAWTDAGRLFFFGRQCGNVGDPLEAGGGAAGVRSFVPREVPLPEGMRAVSAAGGGKKGSVYGHSLVVTDDGSLLSFGSEGPGGEGLGQLGTRHQQHGLSSPRRLLSPPKQCDVPSLVRLPVQAEGVKVVEVAAGDHHSLARLEDGRVFGFGGNQEGQLGLGGLESTKRSGPVEVEGLRAEKLFVGGAQSVHSVVLLAGGPAASGNNDGGRLGLRSLDVHLFESLASADTQECAFSPPLHNCDRNAKCVETVGSFECLCNEGFSGDGINCLKPSVVCPERLRQCTEPGVRFFRATTIGISDAIFFDPPDASLTFIPAVENLFDWGVNHTVLVTVTDSGGNTATCNFTLEVVDEEGPLLTCPLSSSVNETVLGMPPITYEEGAVAVRDNVDSPENVSLSFDPPNGTAFPVGASFVTVTVTGVDGSGNEGKCQFMVTANKCPPNAERETPNGECVCHEGFYRDPDIWESTQTVVCRACAANSRSPRESIHPSACECMGGFYRDPEPFEKSETVVCKRCIPYSHSPDGAVHPADCVCERNRYLVPELGQSDTLAGALSRRIREDGRGLAVFTAGDCEPCPANSTCSGLAFRPSDSLVTRVMKNGAGRGNPYLDSEFFIVGLSGEEAAERDGEDRRQLSEKEAADAEAKLHRPIETVGDSRRGKPLEIESPEMFQDILRRLLAHSRPIPDDGFSLVQRWPEAVVAPCPAGAACVTSTSIPPSFSAETSAPRIPPPFLQEAFQDEAPGTLCGEHHEGPLCNECTPGTRLVRGGRNEGCRQCPPRAQTFGFAVLMALLLTGLVVLYTWFVTKDFPHLDMLEHAVAVKILVVFVSRLGTLAALAGPALVSLRDALSTKLHDGQIRLVASSVERHAQRVLEIFQEVPTIGDLFSLDCLLLQTSPAGADRVGRGLLSLAVPVGIICFLFLFGAVIVFVGFLKSKKRVSEVPMVVTQAPGGVGPGGEDGGELISNSGDVSEGPGASQIQGSRSRAGSLTPHQILLSPFPEVQWSKKKTPTRDLSRAYSRKGPHGSISITSVSTNCLNPATSHAPSTLAPPTSAVSHTNTHWVGAAQSECATGFPEKEDGGSRSAGGGGSGPEAGPLNPSGSLVSSSRLYRSTTVRSTLGSTGVAESAAAAARASCDLSGFGSGSGSASCSAPGFGLPGSSAPPTGAAGALGSPSFDLEREGLGGGERDRERPSGSFALSRSPPCFFSKGSPPALARMPTETEREGGQEAAGGDTTRTGTSPPTAPRNNLTSTPAGLCCGVATPIDEKERESAQKLLHTQQEDSMKSISMAVVAAGEREAKERELETEAAVRLRFERRLVFTKRVLWLYRPHFDRDTPWWVMVWSLLADLISPTIVVTFLWGDELVAAPLAALRCEPLHPSLTHDKRLWASPSVSCTDATFEYRQRRLIATSLVVFFALLLPISLIGLLWYGRRELRKMTREAAERAEKSAPTGKKQKEKNRRLPAGVPFTCCKKEFLPRDEDTGRRRMGTPADRLEKGVCGGPDEEKGLPGVSVDYFGFDSEKQASSLPRGSSAGSAERDKDRERQQAPSRLQRGTGRTQTAPALPRRSSSSSVAIDFFRSAFGVRSSSSIDLAETEAASSVSGHELTHPSLLPATYKALMIQSPRMRLALFRRHLSLVLGGYKESYFYWELVVFARRMTLPLCFLQGNAGVRLDILTLHAATFLILQMTVRPYNSTFLNTMEANSLGVWLFIVGIFKFISDEQVPIAVRVPLIYLLFILFAAFVIYYAGWIARAFAIQVYDRIFILQKRKEEEDDDYTHHAAASLQRANTGVSAKSVASSGSQAHRMKCSKRVIRQFREWGVFNFLLRFLSVFQRRVAVKIRIRQNDKLTPKITHVSRGRKSHLFPSPTIVGLSARQETMGPRFPGPRHAAWGNGGARDMMEGSKTLRAFAWCLESVDPEIDAVNLSLKTERARRKGLMRLRQSRGMFRKGSATNGPGPLMEFCPDLNQLPLMESFAFRLAVICRVDMGDRQGGKKRRLLANVCEEPAEQCAIVRELLSDEQGEPQPPNTQLLLSKTGLNLQQQQQLRRDRDREQQEREQHPRQRRVRSLTQATSRQTAVSIGTGTGLTDREDIRPPPPSSSLSLGGAGGHFVHVLPPPETSQSHSAAIPPTSAFAYPPPFPTLAEDAPPPSESVAPPTAVRVDDADAEETDALSPPAPPPDARLPRLQTQTQAQQQPIRDQACQQQNVNVEKEKERLLLHEQPPLWERSRSSSGHSRYASSSSDCRPPPLSPTPPATPPPTGFVRRRRTPSGSGEAVLKPPRLCEDAPLEMPPESEREENIISCASPPSNLGGPVCPLPPFALPSREYASSSSAIAVDEVEGEGGVGRGRGVEVDGPLCVRQRSGGASASASSSSSDSILMPDSRDRDRLTLAPPHVDDRMRGDRERERSESIATASGISELPPPLAACLAATRLHGSEKQGGGERFLCPPGVATGRVLPSLTDNSRGSSPNISVSRPQSDPSQDDPCAWTEEDARIAELVFWDRLVAAFESPSRLNGTGFGGHRKDPVAEWLQRHANSQERGTFARMAALGEAFFSSEAAERAEKTGEALRDFRQGTRLLQHLHPEVLLQIYPCFLAAAYVRRLAPHHGHGRLSD</sequence>
<accession>A0A0G4HP15</accession>
<keyword evidence="8" id="KW-1133">Transmembrane helix</keyword>
<feature type="domain" description="EGF-like" evidence="10">
    <location>
        <begin position="508"/>
        <end position="550"/>
    </location>
</feature>
<feature type="compositionally biased region" description="Low complexity" evidence="7">
    <location>
        <begin position="3078"/>
        <end position="3090"/>
    </location>
</feature>
<dbReference type="PROSITE" id="PS50026">
    <property type="entry name" value="EGF_3"/>
    <property type="match status" value="2"/>
</dbReference>
<feature type="region of interest" description="Disordered" evidence="7">
    <location>
        <begin position="2886"/>
        <end position="3161"/>
    </location>
</feature>
<dbReference type="GO" id="GO:0005509">
    <property type="term" value="F:calcium ion binding"/>
    <property type="evidence" value="ECO:0007669"/>
    <property type="project" value="InterPro"/>
</dbReference>
<dbReference type="PROSITE" id="PS01187">
    <property type="entry name" value="EGF_CA"/>
    <property type="match status" value="1"/>
</dbReference>
<evidence type="ECO:0000259" key="11">
    <source>
        <dbReference type="PROSITE" id="PS50825"/>
    </source>
</evidence>
<feature type="compositionally biased region" description="Polar residues" evidence="7">
    <location>
        <begin position="3309"/>
        <end position="3329"/>
    </location>
</feature>
<feature type="repeat" description="RCC1" evidence="6">
    <location>
        <begin position="917"/>
        <end position="990"/>
    </location>
</feature>
<dbReference type="SMART" id="SM00181">
    <property type="entry name" value="EGF"/>
    <property type="match status" value="3"/>
</dbReference>
<feature type="transmembrane region" description="Helical" evidence="8">
    <location>
        <begin position="1662"/>
        <end position="1687"/>
    </location>
</feature>
<feature type="domain" description="HYR" evidence="11">
    <location>
        <begin position="1196"/>
        <end position="1283"/>
    </location>
</feature>
<feature type="repeat" description="RCC1" evidence="6">
    <location>
        <begin position="781"/>
        <end position="852"/>
    </location>
</feature>
<evidence type="ECO:0000256" key="3">
    <source>
        <dbReference type="ARBA" id="ARBA00022737"/>
    </source>
</evidence>
<dbReference type="InterPro" id="IPR000152">
    <property type="entry name" value="EGF-type_Asp/Asn_hydroxyl_site"/>
</dbReference>
<keyword evidence="4" id="KW-1015">Disulfide bond</keyword>
<feature type="compositionally biased region" description="Low complexity" evidence="7">
    <location>
        <begin position="288"/>
        <end position="310"/>
    </location>
</feature>
<feature type="compositionally biased region" description="Basic and acidic residues" evidence="7">
    <location>
        <begin position="311"/>
        <end position="329"/>
    </location>
</feature>
<evidence type="ECO:0008006" key="13">
    <source>
        <dbReference type="Google" id="ProtNLM"/>
    </source>
</evidence>
<dbReference type="Gene3D" id="2.130.10.30">
    <property type="entry name" value="Regulator of chromosome condensation 1/beta-lactamase-inhibitor protein II"/>
    <property type="match status" value="4"/>
</dbReference>
<evidence type="ECO:0000256" key="7">
    <source>
        <dbReference type="SAM" id="MobiDB-lite"/>
    </source>
</evidence>
<feature type="region of interest" description="Disordered" evidence="7">
    <location>
        <begin position="1469"/>
        <end position="1490"/>
    </location>
</feature>
<dbReference type="InterPro" id="IPR051553">
    <property type="entry name" value="Ran_GTPase-activating"/>
</dbReference>
<feature type="compositionally biased region" description="Low complexity" evidence="7">
    <location>
        <begin position="2005"/>
        <end position="2019"/>
    </location>
</feature>
<dbReference type="FunFam" id="2.10.25.10:FF:000038">
    <property type="entry name" value="Fibrillin 2"/>
    <property type="match status" value="2"/>
</dbReference>
<feature type="repeat" description="RCC1" evidence="6">
    <location>
        <begin position="356"/>
        <end position="405"/>
    </location>
</feature>
<gene>
    <name evidence="12" type="ORF">Cvel_7716</name>
</gene>
<keyword evidence="8" id="KW-0812">Transmembrane</keyword>
<dbReference type="Gene3D" id="2.10.25.10">
    <property type="entry name" value="Laminin"/>
    <property type="match status" value="2"/>
</dbReference>
<dbReference type="InterPro" id="IPR049883">
    <property type="entry name" value="NOTCH1_EGF-like"/>
</dbReference>
<feature type="compositionally biased region" description="Pro residues" evidence="7">
    <location>
        <begin position="3093"/>
        <end position="3108"/>
    </location>
</feature>
<dbReference type="Pfam" id="PF07645">
    <property type="entry name" value="EGF_CA"/>
    <property type="match status" value="1"/>
</dbReference>
<feature type="compositionally biased region" description="Low complexity" evidence="7">
    <location>
        <begin position="3032"/>
        <end position="3053"/>
    </location>
</feature>
<evidence type="ECO:0000256" key="8">
    <source>
        <dbReference type="SAM" id="Phobius"/>
    </source>
</evidence>
<dbReference type="PRINTS" id="PR00633">
    <property type="entry name" value="RCCNDNSATION"/>
</dbReference>
<feature type="transmembrane region" description="Helical" evidence="8">
    <location>
        <begin position="1628"/>
        <end position="1650"/>
    </location>
</feature>
<evidence type="ECO:0000313" key="12">
    <source>
        <dbReference type="EMBL" id="CEM45982.1"/>
    </source>
</evidence>
<feature type="compositionally biased region" description="Basic and acidic residues" evidence="7">
    <location>
        <begin position="2893"/>
        <end position="2908"/>
    </location>
</feature>
<evidence type="ECO:0000256" key="4">
    <source>
        <dbReference type="ARBA" id="ARBA00023157"/>
    </source>
</evidence>
<feature type="compositionally biased region" description="Polar residues" evidence="7">
    <location>
        <begin position="2915"/>
        <end position="2929"/>
    </location>
</feature>
<feature type="compositionally biased region" description="Basic and acidic residues" evidence="7">
    <location>
        <begin position="3230"/>
        <end position="3258"/>
    </location>
</feature>
<dbReference type="Pfam" id="PF13540">
    <property type="entry name" value="RCC1_2"/>
    <property type="match status" value="1"/>
</dbReference>
<feature type="region of interest" description="Disordered" evidence="7">
    <location>
        <begin position="3179"/>
        <end position="3267"/>
    </location>
</feature>
<feature type="repeat" description="RCC1" evidence="6">
    <location>
        <begin position="75"/>
        <end position="126"/>
    </location>
</feature>
<dbReference type="SUPFAM" id="SSF50985">
    <property type="entry name" value="RCC1/BLIP-II"/>
    <property type="match status" value="3"/>
</dbReference>
<feature type="repeat" description="RCC1" evidence="6">
    <location>
        <begin position="570"/>
        <end position="633"/>
    </location>
</feature>
<feature type="region of interest" description="Disordered" evidence="7">
    <location>
        <begin position="3305"/>
        <end position="3335"/>
    </location>
</feature>
<evidence type="ECO:0000259" key="10">
    <source>
        <dbReference type="PROSITE" id="PS50026"/>
    </source>
</evidence>
<evidence type="ECO:0000256" key="2">
    <source>
        <dbReference type="ARBA" id="ARBA00022729"/>
    </source>
</evidence>
<proteinExistence type="predicted"/>
<feature type="transmembrane region" description="Helical" evidence="8">
    <location>
        <begin position="2183"/>
        <end position="2205"/>
    </location>
</feature>
<dbReference type="InterPro" id="IPR003410">
    <property type="entry name" value="HYR_dom"/>
</dbReference>
<dbReference type="InterPro" id="IPR018097">
    <property type="entry name" value="EGF_Ca-bd_CS"/>
</dbReference>
<feature type="region of interest" description="Disordered" evidence="7">
    <location>
        <begin position="1916"/>
        <end position="1950"/>
    </location>
</feature>
<keyword evidence="2 9" id="KW-0732">Signal</keyword>
<feature type="compositionally biased region" description="Pro residues" evidence="7">
    <location>
        <begin position="2983"/>
        <end position="2998"/>
    </location>
</feature>
<evidence type="ECO:0000256" key="1">
    <source>
        <dbReference type="ARBA" id="ARBA00022536"/>
    </source>
</evidence>
<organism evidence="12">
    <name type="scientific">Chromera velia CCMP2878</name>
    <dbReference type="NCBI Taxonomy" id="1169474"/>
    <lineage>
        <taxon>Eukaryota</taxon>
        <taxon>Sar</taxon>
        <taxon>Alveolata</taxon>
        <taxon>Colpodellida</taxon>
        <taxon>Chromeraceae</taxon>
        <taxon>Chromera</taxon>
    </lineage>
</organism>
<feature type="transmembrane region" description="Helical" evidence="8">
    <location>
        <begin position="2578"/>
        <end position="2606"/>
    </location>
</feature>
<protein>
    <recommendedName>
        <fullName evidence="13">HYR domain-containing protein</fullName>
    </recommendedName>
</protein>
<comment type="caution">
    <text evidence="5">Lacks conserved residue(s) required for the propagation of feature annotation.</text>
</comment>
<dbReference type="EMBL" id="CDMZ01003335">
    <property type="protein sequence ID" value="CEM45982.1"/>
    <property type="molecule type" value="Genomic_DNA"/>
</dbReference>
<feature type="region of interest" description="Disordered" evidence="7">
    <location>
        <begin position="1844"/>
        <end position="1874"/>
    </location>
</feature>
<feature type="region of interest" description="Disordered" evidence="7">
    <location>
        <begin position="1794"/>
        <end position="1832"/>
    </location>
</feature>
<feature type="repeat" description="RCC1" evidence="6">
    <location>
        <begin position="182"/>
        <end position="249"/>
    </location>
</feature>
<dbReference type="PROSITE" id="PS50825">
    <property type="entry name" value="HYR"/>
    <property type="match status" value="1"/>
</dbReference>
<feature type="domain" description="EGF-like" evidence="10">
    <location>
        <begin position="1074"/>
        <end position="1116"/>
    </location>
</feature>